<name>A0A974C6Q4_XENLA</name>
<organism evidence="1 2">
    <name type="scientific">Xenopus laevis</name>
    <name type="common">African clawed frog</name>
    <dbReference type="NCBI Taxonomy" id="8355"/>
    <lineage>
        <taxon>Eukaryota</taxon>
        <taxon>Metazoa</taxon>
        <taxon>Chordata</taxon>
        <taxon>Craniata</taxon>
        <taxon>Vertebrata</taxon>
        <taxon>Euteleostomi</taxon>
        <taxon>Amphibia</taxon>
        <taxon>Batrachia</taxon>
        <taxon>Anura</taxon>
        <taxon>Pipoidea</taxon>
        <taxon>Pipidae</taxon>
        <taxon>Xenopodinae</taxon>
        <taxon>Xenopus</taxon>
        <taxon>Xenopus</taxon>
    </lineage>
</organism>
<accession>A0A974C6Q4</accession>
<protein>
    <submittedName>
        <fullName evidence="1">Uncharacterized protein</fullName>
    </submittedName>
</protein>
<evidence type="ECO:0000313" key="1">
    <source>
        <dbReference type="EMBL" id="OCT67739.1"/>
    </source>
</evidence>
<sequence>MRPERSMCMLQERVHKETQCHAEQILDIMCSGLSYTHMPPGRLCCDFGVTSGLMKLHWLFPGLFFAVHWLC</sequence>
<dbReference type="AlphaFoldDB" id="A0A974C6Q4"/>
<dbReference type="EMBL" id="CM004480">
    <property type="protein sequence ID" value="OCT67739.1"/>
    <property type="molecule type" value="Genomic_DNA"/>
</dbReference>
<evidence type="ECO:0000313" key="2">
    <source>
        <dbReference type="Proteomes" id="UP000694892"/>
    </source>
</evidence>
<proteinExistence type="predicted"/>
<dbReference type="Proteomes" id="UP000694892">
    <property type="component" value="Chromosome 8L"/>
</dbReference>
<reference evidence="2" key="1">
    <citation type="journal article" date="2016" name="Nature">
        <title>Genome evolution in the allotetraploid frog Xenopus laevis.</title>
        <authorList>
            <person name="Session A.M."/>
            <person name="Uno Y."/>
            <person name="Kwon T."/>
            <person name="Chapman J.A."/>
            <person name="Toyoda A."/>
            <person name="Takahashi S."/>
            <person name="Fukui A."/>
            <person name="Hikosaka A."/>
            <person name="Suzuki A."/>
            <person name="Kondo M."/>
            <person name="van Heeringen S.J."/>
            <person name="Quigley I."/>
            <person name="Heinz S."/>
            <person name="Ogino H."/>
            <person name="Ochi H."/>
            <person name="Hellsten U."/>
            <person name="Lyons J.B."/>
            <person name="Simakov O."/>
            <person name="Putnam N."/>
            <person name="Stites J."/>
            <person name="Kuroki Y."/>
            <person name="Tanaka T."/>
            <person name="Michiue T."/>
            <person name="Watanabe M."/>
            <person name="Bogdanovic O."/>
            <person name="Lister R."/>
            <person name="Georgiou G."/>
            <person name="Paranjpe S.S."/>
            <person name="van Kruijsbergen I."/>
            <person name="Shu S."/>
            <person name="Carlson J."/>
            <person name="Kinoshita T."/>
            <person name="Ohta Y."/>
            <person name="Mawaribuchi S."/>
            <person name="Jenkins J."/>
            <person name="Grimwood J."/>
            <person name="Schmutz J."/>
            <person name="Mitros T."/>
            <person name="Mozaffari S.V."/>
            <person name="Suzuki Y."/>
            <person name="Haramoto Y."/>
            <person name="Yamamoto T.S."/>
            <person name="Takagi C."/>
            <person name="Heald R."/>
            <person name="Miller K."/>
            <person name="Haudenschild C."/>
            <person name="Kitzman J."/>
            <person name="Nakayama T."/>
            <person name="Izutsu Y."/>
            <person name="Robert J."/>
            <person name="Fortriede J."/>
            <person name="Burns K."/>
            <person name="Lotay V."/>
            <person name="Karimi K."/>
            <person name="Yasuoka Y."/>
            <person name="Dichmann D.S."/>
            <person name="Flajnik M.F."/>
            <person name="Houston D.W."/>
            <person name="Shendure J."/>
            <person name="DuPasquier L."/>
            <person name="Vize P.D."/>
            <person name="Zorn A.M."/>
            <person name="Ito M."/>
            <person name="Marcotte E.M."/>
            <person name="Wallingford J.B."/>
            <person name="Ito Y."/>
            <person name="Asashima M."/>
            <person name="Ueno N."/>
            <person name="Matsuda Y."/>
            <person name="Veenstra G.J."/>
            <person name="Fujiyama A."/>
            <person name="Harland R.M."/>
            <person name="Taira M."/>
            <person name="Rokhsar D.S."/>
        </authorList>
    </citation>
    <scope>NUCLEOTIDE SEQUENCE [LARGE SCALE GENOMIC DNA]</scope>
    <source>
        <strain evidence="2">J</strain>
    </source>
</reference>
<gene>
    <name evidence="1" type="ORF">XELAEV_18039042mg</name>
</gene>